<dbReference type="SMART" id="SM00248">
    <property type="entry name" value="ANK"/>
    <property type="match status" value="5"/>
</dbReference>
<dbReference type="Proteomes" id="UP000249008">
    <property type="component" value="Chromosome 1"/>
</dbReference>
<dbReference type="SUPFAM" id="SSF48403">
    <property type="entry name" value="Ankyrin repeat"/>
    <property type="match status" value="1"/>
</dbReference>
<keyword evidence="1" id="KW-0677">Repeat</keyword>
<accession>A0AAX2JED4</accession>
<dbReference type="PANTHER" id="PTHR24198">
    <property type="entry name" value="ANKYRIN REPEAT AND PROTEIN KINASE DOMAIN-CONTAINING PROTEIN"/>
    <property type="match status" value="1"/>
</dbReference>
<dbReference type="Gene3D" id="1.25.40.20">
    <property type="entry name" value="Ankyrin repeat-containing domain"/>
    <property type="match status" value="2"/>
</dbReference>
<dbReference type="InterPro" id="IPR002110">
    <property type="entry name" value="Ankyrin_rpt"/>
</dbReference>
<sequence length="283" mass="31707">MKKLLTLFIISITIISCSSFGNKNIHVPTSEEVLNAVETDNTMLLNNFFASDFPVAYKNKDGKSLLIVALENDSQKVLDMLLVRGVDLEETFEEGKTPIFYVRSLNALEQMVKAGSDINKKNSSEKTLLSYFIENKPLSYSKYITEHGADVNAVEESGWTPVFRAAVGKDTSLIDAMKNSGGDFNKQDLKGNFPIYYAQDEKILLKLLDHTNYNLNAENKNGENILGEVYLRAVSHNYISVIEKLLEMGVNPNYMSYGDSALSIAKDNRNESMIKFLNSKGIR</sequence>
<organism evidence="3 4">
    <name type="scientific">Fusobacterium ulcerans</name>
    <dbReference type="NCBI Taxonomy" id="861"/>
    <lineage>
        <taxon>Bacteria</taxon>
        <taxon>Fusobacteriati</taxon>
        <taxon>Fusobacteriota</taxon>
        <taxon>Fusobacteriia</taxon>
        <taxon>Fusobacteriales</taxon>
        <taxon>Fusobacteriaceae</taxon>
        <taxon>Fusobacterium</taxon>
    </lineage>
</organism>
<reference evidence="3 4" key="1">
    <citation type="submission" date="2018-06" db="EMBL/GenBank/DDBJ databases">
        <authorList>
            <consortium name="Pathogen Informatics"/>
            <person name="Doyle S."/>
        </authorList>
    </citation>
    <scope>NUCLEOTIDE SEQUENCE [LARGE SCALE GENOMIC DNA]</scope>
    <source>
        <strain evidence="3 4">NCTC12112</strain>
    </source>
</reference>
<dbReference type="RefSeq" id="WP_005981561.1">
    <property type="nucleotide sequence ID" value="NZ_CABKNW010000005.1"/>
</dbReference>
<dbReference type="PROSITE" id="PS51257">
    <property type="entry name" value="PROKAR_LIPOPROTEIN"/>
    <property type="match status" value="1"/>
</dbReference>
<proteinExistence type="predicted"/>
<evidence type="ECO:0000313" key="4">
    <source>
        <dbReference type="Proteomes" id="UP000249008"/>
    </source>
</evidence>
<dbReference type="PANTHER" id="PTHR24198:SF165">
    <property type="entry name" value="ANKYRIN REPEAT-CONTAINING PROTEIN-RELATED"/>
    <property type="match status" value="1"/>
</dbReference>
<name>A0AAX2JED4_9FUSO</name>
<protein>
    <submittedName>
        <fullName evidence="3">Ribulose-5-phosphate 4-epimerase and related epimerases and aldolases</fullName>
    </submittedName>
</protein>
<evidence type="ECO:0000313" key="3">
    <source>
        <dbReference type="EMBL" id="SQJ08089.1"/>
    </source>
</evidence>
<evidence type="ECO:0000256" key="1">
    <source>
        <dbReference type="ARBA" id="ARBA00022737"/>
    </source>
</evidence>
<dbReference type="AlphaFoldDB" id="A0AAX2JED4"/>
<keyword evidence="2" id="KW-0040">ANK repeat</keyword>
<evidence type="ECO:0000256" key="2">
    <source>
        <dbReference type="ARBA" id="ARBA00023043"/>
    </source>
</evidence>
<gene>
    <name evidence="3" type="ORF">NCTC12112_02197</name>
</gene>
<dbReference type="EMBL" id="LS483487">
    <property type="protein sequence ID" value="SQJ08089.1"/>
    <property type="molecule type" value="Genomic_DNA"/>
</dbReference>
<dbReference type="KEGG" id="ful:C4N20_01595"/>
<dbReference type="GeneID" id="78453483"/>
<dbReference type="InterPro" id="IPR036770">
    <property type="entry name" value="Ankyrin_rpt-contain_sf"/>
</dbReference>